<sequence length="403" mass="44199">MILSTVTIGSLAWLAPPAAEPVPDLLALRVGRAETISQGTIENAVILIDGGQIVIVGEDLPIERGIPIIDLPDAVVMPGFVNCRSRLGLDSRAGTVSDPEVRVSDEIYPRTSDWTDVLEYGVTTIGLYPPGRGIAGLAAAIRPKGDSVDELLLADDCYLTMYIGADRSAKKLVRDAFEEVDKYMEKVEKAREKWQKDQDKKKKDDEKEAFEPPVPEPEVLPMLKLRTQELRAQFSISKAADYLHLLDVLESEADVLYDIQIDLRDDLDLFYISDQLGEAHTRVICDPEIIDHPGTRRARNLPAELHAAGAKVAFIPRSDSVTGNRDWLEDVAHMVAYGLDRQVALRAMTLEPAEALNVGALVGSIEAGKAANLLIFDGDPFEAQTELTAVMLEGEIVHGELDQ</sequence>
<evidence type="ECO:0000259" key="2">
    <source>
        <dbReference type="Pfam" id="PF01979"/>
    </source>
</evidence>
<name>A0A518BDJ3_9BACT</name>
<dbReference type="InterPro" id="IPR032466">
    <property type="entry name" value="Metal_Hydrolase"/>
</dbReference>
<proteinExistence type="predicted"/>
<keyword evidence="4" id="KW-1185">Reference proteome</keyword>
<dbReference type="GO" id="GO:0016810">
    <property type="term" value="F:hydrolase activity, acting on carbon-nitrogen (but not peptide) bonds"/>
    <property type="evidence" value="ECO:0007669"/>
    <property type="project" value="InterPro"/>
</dbReference>
<dbReference type="PANTHER" id="PTHR43135:SF3">
    <property type="entry name" value="ALPHA-D-RIBOSE 1-METHYLPHOSPHONATE 5-TRIPHOSPHATE DIPHOSPHATASE"/>
    <property type="match status" value="1"/>
</dbReference>
<dbReference type="Gene3D" id="3.20.20.140">
    <property type="entry name" value="Metal-dependent hydrolases"/>
    <property type="match status" value="1"/>
</dbReference>
<reference evidence="3 4" key="1">
    <citation type="submission" date="2019-02" db="EMBL/GenBank/DDBJ databases">
        <title>Deep-cultivation of Planctomycetes and their phenomic and genomic characterization uncovers novel biology.</title>
        <authorList>
            <person name="Wiegand S."/>
            <person name="Jogler M."/>
            <person name="Boedeker C."/>
            <person name="Pinto D."/>
            <person name="Vollmers J."/>
            <person name="Rivas-Marin E."/>
            <person name="Kohn T."/>
            <person name="Peeters S.H."/>
            <person name="Heuer A."/>
            <person name="Rast P."/>
            <person name="Oberbeckmann S."/>
            <person name="Bunk B."/>
            <person name="Jeske O."/>
            <person name="Meyerdierks A."/>
            <person name="Storesund J.E."/>
            <person name="Kallscheuer N."/>
            <person name="Luecker S."/>
            <person name="Lage O.M."/>
            <person name="Pohl T."/>
            <person name="Merkel B.J."/>
            <person name="Hornburger P."/>
            <person name="Mueller R.-W."/>
            <person name="Bruemmer F."/>
            <person name="Labrenz M."/>
            <person name="Spormann A.M."/>
            <person name="Op den Camp H."/>
            <person name="Overmann J."/>
            <person name="Amann R."/>
            <person name="Jetten M.S.M."/>
            <person name="Mascher T."/>
            <person name="Medema M.H."/>
            <person name="Devos D.P."/>
            <person name="Kaster A.-K."/>
            <person name="Ovreas L."/>
            <person name="Rohde M."/>
            <person name="Galperin M.Y."/>
            <person name="Jogler C."/>
        </authorList>
    </citation>
    <scope>NUCLEOTIDE SEQUENCE [LARGE SCALE GENOMIC DNA]</scope>
    <source>
        <strain evidence="3 4">Pla133</strain>
    </source>
</reference>
<dbReference type="InterPro" id="IPR011059">
    <property type="entry name" value="Metal-dep_hydrolase_composite"/>
</dbReference>
<dbReference type="RefSeq" id="WP_145061324.1">
    <property type="nucleotide sequence ID" value="NZ_CP036287.1"/>
</dbReference>
<dbReference type="EMBL" id="CP036287">
    <property type="protein sequence ID" value="QDU65059.1"/>
    <property type="molecule type" value="Genomic_DNA"/>
</dbReference>
<dbReference type="InterPro" id="IPR006680">
    <property type="entry name" value="Amidohydro-rel"/>
</dbReference>
<dbReference type="SUPFAM" id="SSF51556">
    <property type="entry name" value="Metallo-dependent hydrolases"/>
    <property type="match status" value="1"/>
</dbReference>
<evidence type="ECO:0000313" key="4">
    <source>
        <dbReference type="Proteomes" id="UP000316921"/>
    </source>
</evidence>
<evidence type="ECO:0000256" key="1">
    <source>
        <dbReference type="SAM" id="MobiDB-lite"/>
    </source>
</evidence>
<accession>A0A518BDJ3</accession>
<dbReference type="KEGG" id="pbap:Pla133_01220"/>
<dbReference type="AlphaFoldDB" id="A0A518BDJ3"/>
<organism evidence="3 4">
    <name type="scientific">Engelhardtia mirabilis</name>
    <dbReference type="NCBI Taxonomy" id="2528011"/>
    <lineage>
        <taxon>Bacteria</taxon>
        <taxon>Pseudomonadati</taxon>
        <taxon>Planctomycetota</taxon>
        <taxon>Planctomycetia</taxon>
        <taxon>Planctomycetia incertae sedis</taxon>
        <taxon>Engelhardtia</taxon>
    </lineage>
</organism>
<evidence type="ECO:0000313" key="3">
    <source>
        <dbReference type="EMBL" id="QDU65059.1"/>
    </source>
</evidence>
<dbReference type="InterPro" id="IPR051781">
    <property type="entry name" value="Metallo-dep_Hydrolase"/>
</dbReference>
<feature type="compositionally biased region" description="Basic and acidic residues" evidence="1">
    <location>
        <begin position="191"/>
        <end position="210"/>
    </location>
</feature>
<dbReference type="Proteomes" id="UP000316921">
    <property type="component" value="Chromosome"/>
</dbReference>
<feature type="region of interest" description="Disordered" evidence="1">
    <location>
        <begin position="191"/>
        <end position="215"/>
    </location>
</feature>
<feature type="domain" description="Amidohydrolase-related" evidence="2">
    <location>
        <begin position="299"/>
        <end position="396"/>
    </location>
</feature>
<protein>
    <recommendedName>
        <fullName evidence="2">Amidohydrolase-related domain-containing protein</fullName>
    </recommendedName>
</protein>
<dbReference type="PANTHER" id="PTHR43135">
    <property type="entry name" value="ALPHA-D-RIBOSE 1-METHYLPHOSPHONATE 5-TRIPHOSPHATE DIPHOSPHATASE"/>
    <property type="match status" value="1"/>
</dbReference>
<dbReference type="SUPFAM" id="SSF51338">
    <property type="entry name" value="Composite domain of metallo-dependent hydrolases"/>
    <property type="match status" value="1"/>
</dbReference>
<dbReference type="Pfam" id="PF01979">
    <property type="entry name" value="Amidohydro_1"/>
    <property type="match status" value="1"/>
</dbReference>
<gene>
    <name evidence="3" type="ORF">Pla133_01220</name>
</gene>